<evidence type="ECO:0000313" key="7">
    <source>
        <dbReference type="EMBL" id="ETR71852.1"/>
    </source>
</evidence>
<evidence type="ECO:0000313" key="8">
    <source>
        <dbReference type="Proteomes" id="UP000189670"/>
    </source>
</evidence>
<dbReference type="PANTHER" id="PTHR43531">
    <property type="entry name" value="PROTEIN ICFG"/>
    <property type="match status" value="1"/>
</dbReference>
<dbReference type="InterPro" id="IPR051310">
    <property type="entry name" value="MCP_chemotaxis"/>
</dbReference>
<accession>A0A1V1PAC4</accession>
<keyword evidence="5" id="KW-0472">Membrane</keyword>
<gene>
    <name evidence="7" type="ORF">OMM_02172</name>
</gene>
<evidence type="ECO:0000256" key="5">
    <source>
        <dbReference type="SAM" id="Phobius"/>
    </source>
</evidence>
<dbReference type="GO" id="GO:0005886">
    <property type="term" value="C:plasma membrane"/>
    <property type="evidence" value="ECO:0007669"/>
    <property type="project" value="TreeGrafter"/>
</dbReference>
<keyword evidence="5" id="KW-1133">Transmembrane helix</keyword>
<organism evidence="7 8">
    <name type="scientific">Candidatus Magnetoglobus multicellularis str. Araruama</name>
    <dbReference type="NCBI Taxonomy" id="890399"/>
    <lineage>
        <taxon>Bacteria</taxon>
        <taxon>Pseudomonadati</taxon>
        <taxon>Thermodesulfobacteriota</taxon>
        <taxon>Desulfobacteria</taxon>
        <taxon>Desulfobacterales</taxon>
        <taxon>Desulfobacteraceae</taxon>
        <taxon>Candidatus Magnetoglobus</taxon>
    </lineage>
</organism>
<keyword evidence="1" id="KW-0488">Methylation</keyword>
<keyword evidence="3" id="KW-0807">Transducer</keyword>
<dbReference type="SMART" id="SM00283">
    <property type="entry name" value="MA"/>
    <property type="match status" value="1"/>
</dbReference>
<feature type="transmembrane region" description="Helical" evidence="5">
    <location>
        <begin position="20"/>
        <end position="44"/>
    </location>
</feature>
<dbReference type="GO" id="GO:0007165">
    <property type="term" value="P:signal transduction"/>
    <property type="evidence" value="ECO:0007669"/>
    <property type="project" value="UniProtKB-KW"/>
</dbReference>
<dbReference type="GO" id="GO:0006935">
    <property type="term" value="P:chemotaxis"/>
    <property type="evidence" value="ECO:0007669"/>
    <property type="project" value="TreeGrafter"/>
</dbReference>
<feature type="region of interest" description="Disordered" evidence="4">
    <location>
        <begin position="760"/>
        <end position="808"/>
    </location>
</feature>
<evidence type="ECO:0000259" key="6">
    <source>
        <dbReference type="PROSITE" id="PS50111"/>
    </source>
</evidence>
<dbReference type="InterPro" id="IPR007891">
    <property type="entry name" value="CHASE3"/>
</dbReference>
<feature type="domain" description="Methyl-accepting transducer" evidence="6">
    <location>
        <begin position="520"/>
        <end position="749"/>
    </location>
</feature>
<dbReference type="CDD" id="cd11386">
    <property type="entry name" value="MCP_signal"/>
    <property type="match status" value="1"/>
</dbReference>
<dbReference type="PROSITE" id="PS50111">
    <property type="entry name" value="CHEMOTAXIS_TRANSDUC_2"/>
    <property type="match status" value="1"/>
</dbReference>
<dbReference type="GO" id="GO:0004888">
    <property type="term" value="F:transmembrane signaling receptor activity"/>
    <property type="evidence" value="ECO:0007669"/>
    <property type="project" value="TreeGrafter"/>
</dbReference>
<comment type="similarity">
    <text evidence="2">Belongs to the methyl-accepting chemotaxis (MCP) protein family.</text>
</comment>
<dbReference type="Pfam" id="PF00015">
    <property type="entry name" value="MCPsignal"/>
    <property type="match status" value="1"/>
</dbReference>
<reference evidence="8" key="1">
    <citation type="submission" date="2012-11" db="EMBL/GenBank/DDBJ databases">
        <authorList>
            <person name="Lucero-Rivera Y.E."/>
            <person name="Tovar-Ramirez D."/>
        </authorList>
    </citation>
    <scope>NUCLEOTIDE SEQUENCE [LARGE SCALE GENOMIC DNA]</scope>
    <source>
        <strain evidence="8">Araruama</strain>
    </source>
</reference>
<keyword evidence="5" id="KW-0812">Transmembrane</keyword>
<feature type="compositionally biased region" description="Acidic residues" evidence="4">
    <location>
        <begin position="766"/>
        <end position="794"/>
    </location>
</feature>
<dbReference type="Gene3D" id="1.10.287.950">
    <property type="entry name" value="Methyl-accepting chemotaxis protein"/>
    <property type="match status" value="1"/>
</dbReference>
<dbReference type="InterPro" id="IPR004089">
    <property type="entry name" value="MCPsignal_dom"/>
</dbReference>
<dbReference type="EMBL" id="ATBP01000213">
    <property type="protein sequence ID" value="ETR71852.1"/>
    <property type="molecule type" value="Genomic_DNA"/>
</dbReference>
<dbReference type="PANTHER" id="PTHR43531:SF14">
    <property type="entry name" value="METHYL-ACCEPTING CHEMOTAXIS PROTEIN I-RELATED"/>
    <property type="match status" value="1"/>
</dbReference>
<evidence type="ECO:0000256" key="1">
    <source>
        <dbReference type="ARBA" id="ARBA00022481"/>
    </source>
</evidence>
<dbReference type="AlphaFoldDB" id="A0A1V1PAC4"/>
<dbReference type="Pfam" id="PF05227">
    <property type="entry name" value="CHASE3"/>
    <property type="match status" value="3"/>
</dbReference>
<evidence type="ECO:0000256" key="3">
    <source>
        <dbReference type="PROSITE-ProRule" id="PRU00284"/>
    </source>
</evidence>
<feature type="transmembrane region" description="Helical" evidence="5">
    <location>
        <begin position="468"/>
        <end position="487"/>
    </location>
</feature>
<dbReference type="CDD" id="cd19410">
    <property type="entry name" value="HK9-like_sensor"/>
    <property type="match status" value="1"/>
</dbReference>
<protein>
    <submittedName>
        <fullName evidence="7">Methyl-accepting chemotaxis sensory transducer</fullName>
    </submittedName>
</protein>
<sequence>MNGGHHMPLKKIGLKTKMIVGSCAPLILVIILGVTCMLSIRLLLVTSANVDYSHQIMGSAQEIEKLIGDLETGERGFLIAGKDDFLQPYTEGKKNLSSQMNHTKKMVESEPSQVERLAKIESLVKQWYEKAATPEIIERRKVEEGLKNAEYLKGVLAQGIGKKKLAEQKQLLENMEIDFLNSENMAANNLVLAISKDMADMKNGVRGFLITGKDEFLYPYIAGNEALQRHLKFIRQNVAATYNRDDMADNVSKLEELVNAWQEEFGETLIQLREQYNDEEIEFAELVDGYIENSGYDIIDELTQMVDTIIADFDKEMNERAMRIVTSIAKNMASVQMGIRGYLLSGEEDALIPYQTAKEALGFQLMDLSDLVFNAFDVGYMNENIDRVEALAKEWVEKDAQPLIDYRVQMNKNTATMADVTALIQAGTGKKFMDAVRKELDGFIDRERSVMESRQALAKKTANSTKNLIILGTLMTIFAALIISYFLTRSITRPFKEIFQGLESFSIVELHDVQTQFGEITESLTQSGQLVNEASMEIADGANVQAASLQETAASMEEISSMTRMNNTNANQANKYMQDADLLVQKTNEAMRDLTDSMKAISDASQETVKIIKSIDEIAFQTNLLSLNASIEAANAGEHGAGFAIVAGEVRSLAIRSAEAASSTSQLIEGNVSKIKHGSELVKKTDEAFSQVADIASKVAKLVGEISAASDEQTQGIEQINKALTEMEDVTQQNASSTQNLSEQASRLNAQVQIMLTILEGSEGSDGSDEEDDDDTDLDEYAETDDDQFEDFDNDQSSKHTSYVDADSFGDFIDEGKLDF</sequence>
<evidence type="ECO:0000256" key="2">
    <source>
        <dbReference type="ARBA" id="ARBA00029447"/>
    </source>
</evidence>
<name>A0A1V1PAC4_9BACT</name>
<dbReference type="Proteomes" id="UP000189670">
    <property type="component" value="Unassembled WGS sequence"/>
</dbReference>
<dbReference type="SUPFAM" id="SSF58104">
    <property type="entry name" value="Methyl-accepting chemotaxis protein (MCP) signaling domain"/>
    <property type="match status" value="1"/>
</dbReference>
<comment type="caution">
    <text evidence="7">The sequence shown here is derived from an EMBL/GenBank/DDBJ whole genome shotgun (WGS) entry which is preliminary data.</text>
</comment>
<proteinExistence type="inferred from homology"/>
<evidence type="ECO:0000256" key="4">
    <source>
        <dbReference type="SAM" id="MobiDB-lite"/>
    </source>
</evidence>